<sequence>MTINEMQNEFIRVFNDLDDWLMQYEFLLELAGETAVISDRDRMERNRIKGCQSEAWILLGKDGGRLQITVDSESLLIRGILSIFVVLLKGRMLQEVADTEFFFLEKTSLKEQLAADRFSVMSNVGRLIQNYSRNNLK</sequence>
<dbReference type="Gene3D" id="3.90.1010.10">
    <property type="match status" value="1"/>
</dbReference>
<dbReference type="EMBL" id="JAOQJQ010000001">
    <property type="protein sequence ID" value="MCU6761185.1"/>
    <property type="molecule type" value="Genomic_DNA"/>
</dbReference>
<dbReference type="Proteomes" id="UP001652442">
    <property type="component" value="Unassembled WGS sequence"/>
</dbReference>
<organism evidence="3 4">
    <name type="scientific">Brotonthovivens ammoniilytica</name>
    <dbReference type="NCBI Taxonomy" id="2981725"/>
    <lineage>
        <taxon>Bacteria</taxon>
        <taxon>Bacillati</taxon>
        <taxon>Bacillota</taxon>
        <taxon>Clostridia</taxon>
        <taxon>Lachnospirales</taxon>
        <taxon>Lachnospiraceae</taxon>
        <taxon>Brotonthovivens</taxon>
    </lineage>
</organism>
<name>A0ABT2TG62_9FIRM</name>
<comment type="similarity">
    <text evidence="1">Belongs to the SufE family.</text>
</comment>
<proteinExistence type="inferred from homology"/>
<dbReference type="RefSeq" id="WP_158424031.1">
    <property type="nucleotide sequence ID" value="NZ_JAOQJQ010000001.1"/>
</dbReference>
<gene>
    <name evidence="3" type="ORF">OCV88_02390</name>
</gene>
<dbReference type="InterPro" id="IPR003808">
    <property type="entry name" value="Fe-S_metab-assoc_dom"/>
</dbReference>
<dbReference type="PANTHER" id="PTHR43597:SF5">
    <property type="entry name" value="SUFE-LIKE PROTEIN 2, CHLOROPLASTIC"/>
    <property type="match status" value="1"/>
</dbReference>
<comment type="caution">
    <text evidence="3">The sequence shown here is derived from an EMBL/GenBank/DDBJ whole genome shotgun (WGS) entry which is preliminary data.</text>
</comment>
<feature type="domain" description="Fe-S metabolism associated" evidence="2">
    <location>
        <begin position="13"/>
        <end position="130"/>
    </location>
</feature>
<dbReference type="Pfam" id="PF02657">
    <property type="entry name" value="SufE"/>
    <property type="match status" value="1"/>
</dbReference>
<accession>A0ABT2TG62</accession>
<reference evidence="3 4" key="1">
    <citation type="journal article" date="2021" name="ISME Commun">
        <title>Automated analysis of genomic sequences facilitates high-throughput and comprehensive description of bacteria.</title>
        <authorList>
            <person name="Hitch T.C.A."/>
        </authorList>
    </citation>
    <scope>NUCLEOTIDE SEQUENCE [LARGE SCALE GENOMIC DNA]</scope>
    <source>
        <strain evidence="3 4">Sanger_109</strain>
    </source>
</reference>
<protein>
    <submittedName>
        <fullName evidence="3">SufE family protein</fullName>
    </submittedName>
</protein>
<evidence type="ECO:0000313" key="3">
    <source>
        <dbReference type="EMBL" id="MCU6761185.1"/>
    </source>
</evidence>
<evidence type="ECO:0000256" key="1">
    <source>
        <dbReference type="ARBA" id="ARBA00010282"/>
    </source>
</evidence>
<evidence type="ECO:0000313" key="4">
    <source>
        <dbReference type="Proteomes" id="UP001652442"/>
    </source>
</evidence>
<evidence type="ECO:0000259" key="2">
    <source>
        <dbReference type="Pfam" id="PF02657"/>
    </source>
</evidence>
<dbReference type="PANTHER" id="PTHR43597">
    <property type="entry name" value="SULFUR ACCEPTOR PROTEIN CSDE"/>
    <property type="match status" value="1"/>
</dbReference>
<keyword evidence="4" id="KW-1185">Reference proteome</keyword>
<dbReference type="SUPFAM" id="SSF82649">
    <property type="entry name" value="SufE/NifU"/>
    <property type="match status" value="1"/>
</dbReference>